<feature type="compositionally biased region" description="Low complexity" evidence="1">
    <location>
        <begin position="80"/>
        <end position="90"/>
    </location>
</feature>
<evidence type="ECO:0000313" key="2">
    <source>
        <dbReference type="EMBL" id="MQL82638.1"/>
    </source>
</evidence>
<dbReference type="AlphaFoldDB" id="A0A843UGI0"/>
<comment type="caution">
    <text evidence="2">The sequence shown here is derived from an EMBL/GenBank/DDBJ whole genome shotgun (WGS) entry which is preliminary data.</text>
</comment>
<sequence length="97" mass="10388">MSSSNRAPHRDGKAPASPVLQAPPSPPPTFSPDYWDDFYIGWMMALQKASRLYGDKGLTNILLDTGPRAEHISSSPPSPARSASTPPSSTDWSGYGV</sequence>
<organism evidence="2 3">
    <name type="scientific">Colocasia esculenta</name>
    <name type="common">Wild taro</name>
    <name type="synonym">Arum esculentum</name>
    <dbReference type="NCBI Taxonomy" id="4460"/>
    <lineage>
        <taxon>Eukaryota</taxon>
        <taxon>Viridiplantae</taxon>
        <taxon>Streptophyta</taxon>
        <taxon>Embryophyta</taxon>
        <taxon>Tracheophyta</taxon>
        <taxon>Spermatophyta</taxon>
        <taxon>Magnoliopsida</taxon>
        <taxon>Liliopsida</taxon>
        <taxon>Araceae</taxon>
        <taxon>Aroideae</taxon>
        <taxon>Colocasieae</taxon>
        <taxon>Colocasia</taxon>
    </lineage>
</organism>
<dbReference type="Proteomes" id="UP000652761">
    <property type="component" value="Unassembled WGS sequence"/>
</dbReference>
<name>A0A843UGI0_COLES</name>
<evidence type="ECO:0000256" key="1">
    <source>
        <dbReference type="SAM" id="MobiDB-lite"/>
    </source>
</evidence>
<feature type="region of interest" description="Disordered" evidence="1">
    <location>
        <begin position="67"/>
        <end position="97"/>
    </location>
</feature>
<keyword evidence="3" id="KW-1185">Reference proteome</keyword>
<protein>
    <submittedName>
        <fullName evidence="2">Uncharacterized protein</fullName>
    </submittedName>
</protein>
<dbReference type="EMBL" id="NMUH01000644">
    <property type="protein sequence ID" value="MQL82638.1"/>
    <property type="molecule type" value="Genomic_DNA"/>
</dbReference>
<feature type="region of interest" description="Disordered" evidence="1">
    <location>
        <begin position="1"/>
        <end position="28"/>
    </location>
</feature>
<proteinExistence type="predicted"/>
<reference evidence="2" key="1">
    <citation type="submission" date="2017-07" db="EMBL/GenBank/DDBJ databases">
        <title>Taro Niue Genome Assembly and Annotation.</title>
        <authorList>
            <person name="Atibalentja N."/>
            <person name="Keating K."/>
            <person name="Fields C.J."/>
        </authorList>
    </citation>
    <scope>NUCLEOTIDE SEQUENCE</scope>
    <source>
        <strain evidence="2">Niue_2</strain>
        <tissue evidence="2">Leaf</tissue>
    </source>
</reference>
<accession>A0A843UGI0</accession>
<evidence type="ECO:0000313" key="3">
    <source>
        <dbReference type="Proteomes" id="UP000652761"/>
    </source>
</evidence>
<gene>
    <name evidence="2" type="ORF">Taro_015100</name>
</gene>